<accession>A0A3E1NRC1</accession>
<comment type="caution">
    <text evidence="3">The sequence shown here is derived from an EMBL/GenBank/DDBJ whole genome shotgun (WGS) entry which is preliminary data.</text>
</comment>
<dbReference type="GO" id="GO:0016757">
    <property type="term" value="F:glycosyltransferase activity"/>
    <property type="evidence" value="ECO:0007669"/>
    <property type="project" value="InterPro"/>
</dbReference>
<dbReference type="Gene3D" id="3.40.50.2000">
    <property type="entry name" value="Glycogen Phosphorylase B"/>
    <property type="match status" value="2"/>
</dbReference>
<dbReference type="AlphaFoldDB" id="A0A3E1NRC1"/>
<dbReference type="CDD" id="cd03809">
    <property type="entry name" value="GT4_MtfB-like"/>
    <property type="match status" value="1"/>
</dbReference>
<reference evidence="3 4" key="1">
    <citation type="submission" date="2018-08" db="EMBL/GenBank/DDBJ databases">
        <title>Chitinophagaceae sp. K23C18032701, a novel bacterium isolated from forest soil.</title>
        <authorList>
            <person name="Wang C."/>
        </authorList>
    </citation>
    <scope>NUCLEOTIDE SEQUENCE [LARGE SCALE GENOMIC DNA]</scope>
    <source>
        <strain evidence="3 4">K23C18032701</strain>
    </source>
</reference>
<evidence type="ECO:0000259" key="2">
    <source>
        <dbReference type="Pfam" id="PF00534"/>
    </source>
</evidence>
<keyword evidence="1 3" id="KW-0808">Transferase</keyword>
<feature type="domain" description="Glycosyl transferase family 1" evidence="2">
    <location>
        <begin position="192"/>
        <end position="347"/>
    </location>
</feature>
<dbReference type="PANTHER" id="PTHR46401:SF2">
    <property type="entry name" value="GLYCOSYLTRANSFERASE WBBK-RELATED"/>
    <property type="match status" value="1"/>
</dbReference>
<gene>
    <name evidence="3" type="ORF">DXN05_05830</name>
</gene>
<organism evidence="3 4">
    <name type="scientific">Deminuibacter soli</name>
    <dbReference type="NCBI Taxonomy" id="2291815"/>
    <lineage>
        <taxon>Bacteria</taxon>
        <taxon>Pseudomonadati</taxon>
        <taxon>Bacteroidota</taxon>
        <taxon>Chitinophagia</taxon>
        <taxon>Chitinophagales</taxon>
        <taxon>Chitinophagaceae</taxon>
        <taxon>Deminuibacter</taxon>
    </lineage>
</organism>
<evidence type="ECO:0000313" key="3">
    <source>
        <dbReference type="EMBL" id="RFM30475.1"/>
    </source>
</evidence>
<evidence type="ECO:0000313" key="4">
    <source>
        <dbReference type="Proteomes" id="UP000261284"/>
    </source>
</evidence>
<evidence type="ECO:0000256" key="1">
    <source>
        <dbReference type="ARBA" id="ARBA00022679"/>
    </source>
</evidence>
<keyword evidence="4" id="KW-1185">Reference proteome</keyword>
<sequence>MRIVIKTNPSFTVPQTAAGIYVHELVSRWILQDSVSEFTCITDGDPVAGNGLCSRTLAVTPAIKGEISARFWYDVKLPGVLKKEKTGLFIGAESYGSLTAGTRQLLLVPHLAFLQQRKMFLPHEKIAWLGKMVRKATHVVVPSAFAKAQLEKHTQLPADKITVLHAAAGPHYEPVSWAQREQTKVTYAGACEYFLCYGTLYQYRNIGLLLKAFSVFKKWQKSNMKLVIVGDTPGKYAAELDMLDTYKYRSDVEMLDPQNTQTMAQLVAGAYAVVHPSSYEDIGMQALEAMASGVPVIAADAGAIPELCGDAALYAPAGDVEALGQQMIKVYKDESLREQAIEKGKQRATQYSWNNQAAQLAALAARLHG</sequence>
<dbReference type="EMBL" id="QTJU01000001">
    <property type="protein sequence ID" value="RFM30475.1"/>
    <property type="molecule type" value="Genomic_DNA"/>
</dbReference>
<name>A0A3E1NRC1_9BACT</name>
<dbReference type="Proteomes" id="UP000261284">
    <property type="component" value="Unassembled WGS sequence"/>
</dbReference>
<proteinExistence type="predicted"/>
<dbReference type="RefSeq" id="WP_116846230.1">
    <property type="nucleotide sequence ID" value="NZ_QTJU01000001.1"/>
</dbReference>
<dbReference type="PANTHER" id="PTHR46401">
    <property type="entry name" value="GLYCOSYLTRANSFERASE WBBK-RELATED"/>
    <property type="match status" value="1"/>
</dbReference>
<dbReference type="Pfam" id="PF00534">
    <property type="entry name" value="Glycos_transf_1"/>
    <property type="match status" value="1"/>
</dbReference>
<dbReference type="InterPro" id="IPR001296">
    <property type="entry name" value="Glyco_trans_1"/>
</dbReference>
<dbReference type="OrthoDB" id="9801609at2"/>
<dbReference type="SUPFAM" id="SSF53756">
    <property type="entry name" value="UDP-Glycosyltransferase/glycogen phosphorylase"/>
    <property type="match status" value="1"/>
</dbReference>
<protein>
    <submittedName>
        <fullName evidence="3">Glycosyltransferase family 1 protein</fullName>
    </submittedName>
</protein>